<evidence type="ECO:0000256" key="6">
    <source>
        <dbReference type="PIRSR" id="PIRSR602403-1"/>
    </source>
</evidence>
<dbReference type="Pfam" id="PF00067">
    <property type="entry name" value="p450"/>
    <property type="match status" value="1"/>
</dbReference>
<proteinExistence type="inferred from homology"/>
<dbReference type="GO" id="GO:0008395">
    <property type="term" value="F:steroid hydroxylase activity"/>
    <property type="evidence" value="ECO:0007669"/>
    <property type="project" value="TreeGrafter"/>
</dbReference>
<keyword evidence="5 6" id="KW-0408">Iron</keyword>
<dbReference type="InterPro" id="IPR002403">
    <property type="entry name" value="Cyt_P450_E_grp-IV"/>
</dbReference>
<dbReference type="PANTHER" id="PTHR24304:SF2">
    <property type="entry name" value="24-HYDROXYCHOLESTEROL 7-ALPHA-HYDROXYLASE"/>
    <property type="match status" value="1"/>
</dbReference>
<dbReference type="InterPro" id="IPR050529">
    <property type="entry name" value="CYP450_sterol_14alpha_dmase"/>
</dbReference>
<dbReference type="GO" id="GO:0005506">
    <property type="term" value="F:iron ion binding"/>
    <property type="evidence" value="ECO:0007669"/>
    <property type="project" value="InterPro"/>
</dbReference>
<organism evidence="7 8">
    <name type="scientific">Pleurotus eryngii</name>
    <name type="common">Boletus of the steppes</name>
    <dbReference type="NCBI Taxonomy" id="5323"/>
    <lineage>
        <taxon>Eukaryota</taxon>
        <taxon>Fungi</taxon>
        <taxon>Dikarya</taxon>
        <taxon>Basidiomycota</taxon>
        <taxon>Agaricomycotina</taxon>
        <taxon>Agaricomycetes</taxon>
        <taxon>Agaricomycetidae</taxon>
        <taxon>Agaricales</taxon>
        <taxon>Pleurotineae</taxon>
        <taxon>Pleurotaceae</taxon>
        <taxon>Pleurotus</taxon>
    </lineage>
</organism>
<comment type="caution">
    <text evidence="7">The sequence shown here is derived from an EMBL/GenBank/DDBJ whole genome shotgun (WGS) entry which is preliminary data.</text>
</comment>
<dbReference type="AlphaFoldDB" id="A0A9P6D7Q0"/>
<feature type="binding site" description="axial binding residue" evidence="6">
    <location>
        <position position="446"/>
    </location>
    <ligand>
        <name>heme</name>
        <dbReference type="ChEBI" id="CHEBI:30413"/>
    </ligand>
    <ligandPart>
        <name>Fe</name>
        <dbReference type="ChEBI" id="CHEBI:18248"/>
    </ligandPart>
</feature>
<evidence type="ECO:0000256" key="2">
    <source>
        <dbReference type="ARBA" id="ARBA00010617"/>
    </source>
</evidence>
<evidence type="ECO:0000256" key="3">
    <source>
        <dbReference type="ARBA" id="ARBA00022617"/>
    </source>
</evidence>
<dbReference type="GO" id="GO:0016705">
    <property type="term" value="F:oxidoreductase activity, acting on paired donors, with incorporation or reduction of molecular oxygen"/>
    <property type="evidence" value="ECO:0007669"/>
    <property type="project" value="InterPro"/>
</dbReference>
<comment type="cofactor">
    <cofactor evidence="1 6">
        <name>heme</name>
        <dbReference type="ChEBI" id="CHEBI:30413"/>
    </cofactor>
</comment>
<dbReference type="Gene3D" id="1.10.630.10">
    <property type="entry name" value="Cytochrome P450"/>
    <property type="match status" value="1"/>
</dbReference>
<dbReference type="PANTHER" id="PTHR24304">
    <property type="entry name" value="CYTOCHROME P450 FAMILY 7"/>
    <property type="match status" value="1"/>
</dbReference>
<dbReference type="PRINTS" id="PR00465">
    <property type="entry name" value="EP450IV"/>
</dbReference>
<dbReference type="EMBL" id="MU154573">
    <property type="protein sequence ID" value="KAF9494377.1"/>
    <property type="molecule type" value="Genomic_DNA"/>
</dbReference>
<evidence type="ECO:0000256" key="5">
    <source>
        <dbReference type="ARBA" id="ARBA00023004"/>
    </source>
</evidence>
<accession>A0A9P6D7Q0</accession>
<name>A0A9P6D7Q0_PLEER</name>
<dbReference type="SUPFAM" id="SSF48264">
    <property type="entry name" value="Cytochrome P450"/>
    <property type="match status" value="1"/>
</dbReference>
<keyword evidence="4 6" id="KW-0479">Metal-binding</keyword>
<comment type="similarity">
    <text evidence="2">Belongs to the cytochrome P450 family.</text>
</comment>
<keyword evidence="8" id="KW-1185">Reference proteome</keyword>
<evidence type="ECO:0000256" key="4">
    <source>
        <dbReference type="ARBA" id="ARBA00022723"/>
    </source>
</evidence>
<evidence type="ECO:0000313" key="8">
    <source>
        <dbReference type="Proteomes" id="UP000807025"/>
    </source>
</evidence>
<dbReference type="OrthoDB" id="3366823at2759"/>
<sequence>MVGALEYALAIGGLAFCVSLATSRRRSPPGNLSLPPVYGPWYLPYPIRGFLAMAKLGMDEDKFLLSLRRDYGPVVHLPWPLNQVFVLDGSLIQKVYGTPSSTLSFTPIRRELHTIAFGSPWKISQGPGLGRMFPVHAKGLTNLRLDAPVERFTRVVRAKVAQLKEQIESSPGKAVEIPIVKWVIDTMFEAATSGLFGEVFCERTSKTGLQKDFNRFDACFALLAAEMIPMALYPFVPPIADGMKGRETMFSCLAQWVEDGLPGLEEGVIRDMAQMGLAEGYTSREVATLLSGDLWALQANAPYIASALLLYILQSDILHQVREEIDALPKQSEGTPDPVVTLKTLSSMPLVTSCVQETVRMNTSSFSIRVVEKDFVLSPSSEGGIFIPAGMRVVCITRVAHLMDDLWGAHPESWIGDRFLAEKEGDALSSKRSREMNGFGGGISICEGRHLATAELKSILTIMLSNLDITPLQHIADPKIPIKAMNANNLWKGLQPSRDLTRPGLGAFQFGASDVMTRITTRKASY</sequence>
<reference evidence="7" key="1">
    <citation type="submission" date="2020-11" db="EMBL/GenBank/DDBJ databases">
        <authorList>
            <consortium name="DOE Joint Genome Institute"/>
            <person name="Ahrendt S."/>
            <person name="Riley R."/>
            <person name="Andreopoulos W."/>
            <person name="Labutti K."/>
            <person name="Pangilinan J."/>
            <person name="Ruiz-Duenas F.J."/>
            <person name="Barrasa J.M."/>
            <person name="Sanchez-Garcia M."/>
            <person name="Camarero S."/>
            <person name="Miyauchi S."/>
            <person name="Serrano A."/>
            <person name="Linde D."/>
            <person name="Babiker R."/>
            <person name="Drula E."/>
            <person name="Ayuso-Fernandez I."/>
            <person name="Pacheco R."/>
            <person name="Padilla G."/>
            <person name="Ferreira P."/>
            <person name="Barriuso J."/>
            <person name="Kellner H."/>
            <person name="Castanera R."/>
            <person name="Alfaro M."/>
            <person name="Ramirez L."/>
            <person name="Pisabarro A.G."/>
            <person name="Kuo A."/>
            <person name="Tritt A."/>
            <person name="Lipzen A."/>
            <person name="He G."/>
            <person name="Yan M."/>
            <person name="Ng V."/>
            <person name="Cullen D."/>
            <person name="Martin F."/>
            <person name="Rosso M.-N."/>
            <person name="Henrissat B."/>
            <person name="Hibbett D."/>
            <person name="Martinez A.T."/>
            <person name="Grigoriev I.V."/>
        </authorList>
    </citation>
    <scope>NUCLEOTIDE SEQUENCE</scope>
    <source>
        <strain evidence="7">ATCC 90797</strain>
    </source>
</reference>
<evidence type="ECO:0000256" key="1">
    <source>
        <dbReference type="ARBA" id="ARBA00001971"/>
    </source>
</evidence>
<protein>
    <submittedName>
        <fullName evidence="7">Cytochrome P450</fullName>
    </submittedName>
</protein>
<dbReference type="InterPro" id="IPR001128">
    <property type="entry name" value="Cyt_P450"/>
</dbReference>
<gene>
    <name evidence="7" type="ORF">BDN71DRAFT_985817</name>
</gene>
<dbReference type="GO" id="GO:0020037">
    <property type="term" value="F:heme binding"/>
    <property type="evidence" value="ECO:0007669"/>
    <property type="project" value="InterPro"/>
</dbReference>
<dbReference type="Proteomes" id="UP000807025">
    <property type="component" value="Unassembled WGS sequence"/>
</dbReference>
<keyword evidence="3 6" id="KW-0349">Heme</keyword>
<evidence type="ECO:0000313" key="7">
    <source>
        <dbReference type="EMBL" id="KAF9494377.1"/>
    </source>
</evidence>
<dbReference type="InterPro" id="IPR036396">
    <property type="entry name" value="Cyt_P450_sf"/>
</dbReference>